<keyword evidence="1" id="KW-0812">Transmembrane</keyword>
<protein>
    <submittedName>
        <fullName evidence="2">Uncharacterized protein</fullName>
    </submittedName>
</protein>
<proteinExistence type="predicted"/>
<keyword evidence="1" id="KW-0472">Membrane</keyword>
<keyword evidence="3" id="KW-1185">Reference proteome</keyword>
<name>A0A8S3ZPM0_9EUPU</name>
<evidence type="ECO:0000256" key="1">
    <source>
        <dbReference type="SAM" id="Phobius"/>
    </source>
</evidence>
<dbReference type="EMBL" id="CAJHNH020003665">
    <property type="protein sequence ID" value="CAG5129745.1"/>
    <property type="molecule type" value="Genomic_DNA"/>
</dbReference>
<feature type="transmembrane region" description="Helical" evidence="1">
    <location>
        <begin position="35"/>
        <end position="64"/>
    </location>
</feature>
<organism evidence="2 3">
    <name type="scientific">Candidula unifasciata</name>
    <dbReference type="NCBI Taxonomy" id="100452"/>
    <lineage>
        <taxon>Eukaryota</taxon>
        <taxon>Metazoa</taxon>
        <taxon>Spiralia</taxon>
        <taxon>Lophotrochozoa</taxon>
        <taxon>Mollusca</taxon>
        <taxon>Gastropoda</taxon>
        <taxon>Heterobranchia</taxon>
        <taxon>Euthyneura</taxon>
        <taxon>Panpulmonata</taxon>
        <taxon>Eupulmonata</taxon>
        <taxon>Stylommatophora</taxon>
        <taxon>Helicina</taxon>
        <taxon>Helicoidea</taxon>
        <taxon>Geomitridae</taxon>
        <taxon>Candidula</taxon>
    </lineage>
</organism>
<gene>
    <name evidence="2" type="ORF">CUNI_LOCUS15303</name>
</gene>
<evidence type="ECO:0000313" key="2">
    <source>
        <dbReference type="EMBL" id="CAG5129745.1"/>
    </source>
</evidence>
<sequence>MTITVTDKFYIKQSEDTDVASIDFDDIVSDGTRLIFQWICFQVLGQLMVVFGAVTNVINIICFVKQGFKDSVNISLL</sequence>
<evidence type="ECO:0000313" key="3">
    <source>
        <dbReference type="Proteomes" id="UP000678393"/>
    </source>
</evidence>
<feature type="non-terminal residue" evidence="2">
    <location>
        <position position="77"/>
    </location>
</feature>
<keyword evidence="1" id="KW-1133">Transmembrane helix</keyword>
<dbReference type="Proteomes" id="UP000678393">
    <property type="component" value="Unassembled WGS sequence"/>
</dbReference>
<comment type="caution">
    <text evidence="2">The sequence shown here is derived from an EMBL/GenBank/DDBJ whole genome shotgun (WGS) entry which is preliminary data.</text>
</comment>
<accession>A0A8S3ZPM0</accession>
<reference evidence="2" key="1">
    <citation type="submission" date="2021-04" db="EMBL/GenBank/DDBJ databases">
        <authorList>
            <consortium name="Molecular Ecology Group"/>
        </authorList>
    </citation>
    <scope>NUCLEOTIDE SEQUENCE</scope>
</reference>
<dbReference type="AlphaFoldDB" id="A0A8S3ZPM0"/>